<proteinExistence type="predicted"/>
<reference evidence="1 2" key="1">
    <citation type="submission" date="2023-09" db="EMBL/GenBank/DDBJ databases">
        <authorList>
            <person name="Wang M."/>
        </authorList>
    </citation>
    <scope>NUCLEOTIDE SEQUENCE [LARGE SCALE GENOMIC DNA]</scope>
    <source>
        <strain evidence="1">GT-2023</strain>
        <tissue evidence="1">Liver</tissue>
    </source>
</reference>
<evidence type="ECO:0000313" key="2">
    <source>
        <dbReference type="Proteomes" id="UP001558613"/>
    </source>
</evidence>
<name>A0ABR3N2F7_9TELE</name>
<evidence type="ECO:0000313" key="1">
    <source>
        <dbReference type="EMBL" id="KAL1271079.1"/>
    </source>
</evidence>
<dbReference type="Proteomes" id="UP001558613">
    <property type="component" value="Unassembled WGS sequence"/>
</dbReference>
<organism evidence="1 2">
    <name type="scientific">Cirrhinus molitorella</name>
    <name type="common">mud carp</name>
    <dbReference type="NCBI Taxonomy" id="172907"/>
    <lineage>
        <taxon>Eukaryota</taxon>
        <taxon>Metazoa</taxon>
        <taxon>Chordata</taxon>
        <taxon>Craniata</taxon>
        <taxon>Vertebrata</taxon>
        <taxon>Euteleostomi</taxon>
        <taxon>Actinopterygii</taxon>
        <taxon>Neopterygii</taxon>
        <taxon>Teleostei</taxon>
        <taxon>Ostariophysi</taxon>
        <taxon>Cypriniformes</taxon>
        <taxon>Cyprinidae</taxon>
        <taxon>Labeoninae</taxon>
        <taxon>Labeonini</taxon>
        <taxon>Cirrhinus</taxon>
    </lineage>
</organism>
<keyword evidence="2" id="KW-1185">Reference proteome</keyword>
<gene>
    <name evidence="1" type="ORF">QQF64_030095</name>
</gene>
<sequence>MFSFQNAIDGSDELCTVILQHKNTGVRFFLLTHARWSSPLERGKGRRSSLLKRCFTFPPAEKELIIMRVFLDDKTISDPIASPSFFLANLFYGEVQQCHGDRDST</sequence>
<dbReference type="EMBL" id="JAYMGO010000007">
    <property type="protein sequence ID" value="KAL1271079.1"/>
    <property type="molecule type" value="Genomic_DNA"/>
</dbReference>
<accession>A0ABR3N2F7</accession>
<comment type="caution">
    <text evidence="1">The sequence shown here is derived from an EMBL/GenBank/DDBJ whole genome shotgun (WGS) entry which is preliminary data.</text>
</comment>
<protein>
    <submittedName>
        <fullName evidence="1">Uncharacterized protein</fullName>
    </submittedName>
</protein>